<reference evidence="4" key="1">
    <citation type="submission" date="2021-11" db="EMBL/GenBank/DDBJ databases">
        <title>Vibrio ZSDE26 sp. nov. and Vibrio ZSDZ34 sp. nov., isolated from coastal seawater in Qingdao.</title>
        <authorList>
            <person name="Zhang P."/>
        </authorList>
    </citation>
    <scope>NUCLEOTIDE SEQUENCE</scope>
    <source>
        <strain evidence="4">ZSDE26</strain>
    </source>
</reference>
<dbReference type="CDD" id="cd16295">
    <property type="entry name" value="TTHA0252-CPSF-like_MBL-fold"/>
    <property type="match status" value="1"/>
</dbReference>
<dbReference type="Gene3D" id="3.60.15.10">
    <property type="entry name" value="Ribonuclease Z/Hydroxyacylglutathione hydrolase-like"/>
    <property type="match status" value="1"/>
</dbReference>
<evidence type="ECO:0000259" key="3">
    <source>
        <dbReference type="SMART" id="SM01027"/>
    </source>
</evidence>
<dbReference type="AlphaFoldDB" id="A0A9X1XLB2"/>
<dbReference type="Pfam" id="PF00753">
    <property type="entry name" value="Lactamase_B"/>
    <property type="match status" value="1"/>
</dbReference>
<dbReference type="SMART" id="SM01027">
    <property type="entry name" value="Beta-Casp"/>
    <property type="match status" value="1"/>
</dbReference>
<evidence type="ECO:0000256" key="1">
    <source>
        <dbReference type="ARBA" id="ARBA00022801"/>
    </source>
</evidence>
<name>A0A9X1XLB2_9VIBR</name>
<dbReference type="Gene3D" id="3.40.50.10890">
    <property type="match status" value="1"/>
</dbReference>
<keyword evidence="1" id="KW-0378">Hydrolase</keyword>
<dbReference type="GO" id="GO:0004521">
    <property type="term" value="F:RNA endonuclease activity"/>
    <property type="evidence" value="ECO:0007669"/>
    <property type="project" value="TreeGrafter"/>
</dbReference>
<dbReference type="InterPro" id="IPR050698">
    <property type="entry name" value="MBL"/>
</dbReference>
<dbReference type="GO" id="GO:0016787">
    <property type="term" value="F:hydrolase activity"/>
    <property type="evidence" value="ECO:0007669"/>
    <property type="project" value="UniProtKB-KW"/>
</dbReference>
<proteinExistence type="predicted"/>
<dbReference type="Pfam" id="PF10996">
    <property type="entry name" value="Beta-Casp"/>
    <property type="match status" value="1"/>
</dbReference>
<dbReference type="InterPro" id="IPR001279">
    <property type="entry name" value="Metallo-B-lactamas"/>
</dbReference>
<evidence type="ECO:0000313" key="5">
    <source>
        <dbReference type="Proteomes" id="UP001139559"/>
    </source>
</evidence>
<dbReference type="PANTHER" id="PTHR11203:SF37">
    <property type="entry name" value="INTEGRATOR COMPLEX SUBUNIT 11"/>
    <property type="match status" value="1"/>
</dbReference>
<evidence type="ECO:0000259" key="2">
    <source>
        <dbReference type="SMART" id="SM00849"/>
    </source>
</evidence>
<sequence length="439" mass="49021">MEIFHHGGKDTVTGSCHELRANNQAILIDCGMFQGADTRPLDIEFSINHLDALLLTHSHIDHIGRLPWLLTSGFNQPIYCSEATAELVPLMLEDSLKLQLGLTGKKAEQFLNRIRRLLHPINYNQWLPVTQDLESGLWARFQPAGHILGSAYIEVRLPNQEVVVFSGDLGPSNTPLLPDPVPPQRADHLIIETTYSNAIHEDIATRSKRLRQIIERSLLNGGVILIPAFSVGRTQELLFDIEQLIFSKKIEVDLPIILDSPMAQRVTQSYRRFKQLWGQEAKERLGIKRHPLAFEQCIMVQDYRAHQRLVNRLKSTGEPAIVVAASGMCQGGRIMDYLKALLPDKRTDIIFAGYQAKGTLGHSLQQQASSVIIDDENICVEAEIHSMSGYSAHADKADLIKFIKGISPPPKIIHLVHGEPKAKQHFASQLAAQGLNAIK</sequence>
<keyword evidence="5" id="KW-1185">Reference proteome</keyword>
<dbReference type="SUPFAM" id="SSF56281">
    <property type="entry name" value="Metallo-hydrolase/oxidoreductase"/>
    <property type="match status" value="1"/>
</dbReference>
<dbReference type="InterPro" id="IPR011108">
    <property type="entry name" value="RMMBL"/>
</dbReference>
<feature type="domain" description="Beta-Casp" evidence="3">
    <location>
        <begin position="234"/>
        <end position="364"/>
    </location>
</feature>
<dbReference type="InterPro" id="IPR036866">
    <property type="entry name" value="RibonucZ/Hydroxyglut_hydro"/>
</dbReference>
<evidence type="ECO:0000313" key="4">
    <source>
        <dbReference type="EMBL" id="MCK6265377.1"/>
    </source>
</evidence>
<accession>A0A9X1XLB2</accession>
<comment type="caution">
    <text evidence="4">The sequence shown here is derived from an EMBL/GenBank/DDBJ whole genome shotgun (WGS) entry which is preliminary data.</text>
</comment>
<gene>
    <name evidence="4" type="ORF">KP803_19095</name>
</gene>
<dbReference type="RefSeq" id="WP_248010445.1">
    <property type="nucleotide sequence ID" value="NZ_JAJHVV010000014.1"/>
</dbReference>
<organism evidence="4 5">
    <name type="scientific">Vibrio amylolyticus</name>
    <dbReference type="NCBI Taxonomy" id="2847292"/>
    <lineage>
        <taxon>Bacteria</taxon>
        <taxon>Pseudomonadati</taxon>
        <taxon>Pseudomonadota</taxon>
        <taxon>Gammaproteobacteria</taxon>
        <taxon>Vibrionales</taxon>
        <taxon>Vibrionaceae</taxon>
        <taxon>Vibrio</taxon>
    </lineage>
</organism>
<dbReference type="InterPro" id="IPR022712">
    <property type="entry name" value="Beta_Casp"/>
</dbReference>
<dbReference type="Proteomes" id="UP001139559">
    <property type="component" value="Unassembled WGS sequence"/>
</dbReference>
<dbReference type="PANTHER" id="PTHR11203">
    <property type="entry name" value="CLEAVAGE AND POLYADENYLATION SPECIFICITY FACTOR FAMILY MEMBER"/>
    <property type="match status" value="1"/>
</dbReference>
<dbReference type="SMART" id="SM00849">
    <property type="entry name" value="Lactamase_B"/>
    <property type="match status" value="1"/>
</dbReference>
<feature type="domain" description="Metallo-beta-lactamase" evidence="2">
    <location>
        <begin position="13"/>
        <end position="218"/>
    </location>
</feature>
<protein>
    <submittedName>
        <fullName evidence="4">MBL fold metallo-hydrolase</fullName>
    </submittedName>
</protein>
<dbReference type="Pfam" id="PF07521">
    <property type="entry name" value="RMMBL"/>
    <property type="match status" value="1"/>
</dbReference>
<dbReference type="EMBL" id="JAJHVV010000014">
    <property type="protein sequence ID" value="MCK6265377.1"/>
    <property type="molecule type" value="Genomic_DNA"/>
</dbReference>